<evidence type="ECO:0000313" key="2">
    <source>
        <dbReference type="EMBL" id="KAK5954115.1"/>
    </source>
</evidence>
<feature type="region of interest" description="Disordered" evidence="1">
    <location>
        <begin position="1"/>
        <end position="93"/>
    </location>
</feature>
<protein>
    <submittedName>
        <fullName evidence="2">Uncharacterized protein</fullName>
    </submittedName>
</protein>
<proteinExistence type="predicted"/>
<keyword evidence="3" id="KW-1185">Reference proteome</keyword>
<accession>A0AAN8EHE3</accession>
<name>A0AAN8EHE3_9EURO</name>
<dbReference type="Proteomes" id="UP001316803">
    <property type="component" value="Unassembled WGS sequence"/>
</dbReference>
<sequence>MPNNRLSVLFDRKPRHSKSTSNLPSERIPEYQPAQPEWQQPRRSQSRQTLSVMQEYNFIKPLPPPPPLPTHTSNQTRRPIGQHQHRSSTTPVLYPPDELFLKMIRRRSASARLEEMRIQQEQKNDPVLARSLAIASAVPPMYLDAPPEYTSPESEFQPHEVNTAPRAPWITQTGPSPRHTGSRGTISKFREDELFLDNDLKLQIDETMAQYMSVSVTQPTPVASPPDMSDIVSPMNDIDHIYLGRRKQKKREQRRSVYG</sequence>
<dbReference type="AlphaFoldDB" id="A0AAN8EHE3"/>
<gene>
    <name evidence="2" type="ORF">OHC33_004687</name>
</gene>
<organism evidence="2 3">
    <name type="scientific">Knufia fluminis</name>
    <dbReference type="NCBI Taxonomy" id="191047"/>
    <lineage>
        <taxon>Eukaryota</taxon>
        <taxon>Fungi</taxon>
        <taxon>Dikarya</taxon>
        <taxon>Ascomycota</taxon>
        <taxon>Pezizomycotina</taxon>
        <taxon>Eurotiomycetes</taxon>
        <taxon>Chaetothyriomycetidae</taxon>
        <taxon>Chaetothyriales</taxon>
        <taxon>Trichomeriaceae</taxon>
        <taxon>Knufia</taxon>
    </lineage>
</organism>
<evidence type="ECO:0000313" key="3">
    <source>
        <dbReference type="Proteomes" id="UP001316803"/>
    </source>
</evidence>
<reference evidence="2 3" key="1">
    <citation type="submission" date="2022-12" db="EMBL/GenBank/DDBJ databases">
        <title>Genomic features and morphological characterization of a novel Knufia sp. strain isolated from spacecraft assembly facility.</title>
        <authorList>
            <person name="Teixeira M."/>
            <person name="Chander A.M."/>
            <person name="Stajich J.E."/>
            <person name="Venkateswaran K."/>
        </authorList>
    </citation>
    <scope>NUCLEOTIDE SEQUENCE [LARGE SCALE GENOMIC DNA]</scope>
    <source>
        <strain evidence="2 3">FJI-L2-BK-P2</strain>
    </source>
</reference>
<comment type="caution">
    <text evidence="2">The sequence shown here is derived from an EMBL/GenBank/DDBJ whole genome shotgun (WGS) entry which is preliminary data.</text>
</comment>
<evidence type="ECO:0000256" key="1">
    <source>
        <dbReference type="SAM" id="MobiDB-lite"/>
    </source>
</evidence>
<dbReference type="EMBL" id="JAKLMC020000009">
    <property type="protein sequence ID" value="KAK5954115.1"/>
    <property type="molecule type" value="Genomic_DNA"/>
</dbReference>
<feature type="compositionally biased region" description="Polar residues" evidence="1">
    <location>
        <begin position="37"/>
        <end position="54"/>
    </location>
</feature>